<sequence>MIVKAFMVVGFGVDIISESISYFISQLVQTKVDLLYDIPFAFGKLVGGNSKREFNGGDSGARLVRNQLHARHCFLFFYLCN</sequence>
<keyword evidence="2" id="KW-1185">Reference proteome</keyword>
<organism evidence="1 2">
    <name type="scientific">Citrullus colocynthis</name>
    <name type="common">colocynth</name>
    <dbReference type="NCBI Taxonomy" id="252529"/>
    <lineage>
        <taxon>Eukaryota</taxon>
        <taxon>Viridiplantae</taxon>
        <taxon>Streptophyta</taxon>
        <taxon>Embryophyta</taxon>
        <taxon>Tracheophyta</taxon>
        <taxon>Spermatophyta</taxon>
        <taxon>Magnoliopsida</taxon>
        <taxon>eudicotyledons</taxon>
        <taxon>Gunneridae</taxon>
        <taxon>Pentapetalae</taxon>
        <taxon>rosids</taxon>
        <taxon>fabids</taxon>
        <taxon>Cucurbitales</taxon>
        <taxon>Cucurbitaceae</taxon>
        <taxon>Benincaseae</taxon>
        <taxon>Citrullus</taxon>
    </lineage>
</organism>
<evidence type="ECO:0000313" key="2">
    <source>
        <dbReference type="Proteomes" id="UP001642487"/>
    </source>
</evidence>
<evidence type="ECO:0000313" key="1">
    <source>
        <dbReference type="EMBL" id="CAK9316578.1"/>
    </source>
</evidence>
<dbReference type="Proteomes" id="UP001642487">
    <property type="component" value="Chromosome 3"/>
</dbReference>
<dbReference type="EMBL" id="OZ021737">
    <property type="protein sequence ID" value="CAK9316578.1"/>
    <property type="molecule type" value="Genomic_DNA"/>
</dbReference>
<gene>
    <name evidence="1" type="ORF">CITCOLO1_LOCUS8442</name>
</gene>
<reference evidence="1 2" key="1">
    <citation type="submission" date="2024-03" db="EMBL/GenBank/DDBJ databases">
        <authorList>
            <person name="Gkanogiannis A."/>
            <person name="Becerra Lopez-Lavalle L."/>
        </authorList>
    </citation>
    <scope>NUCLEOTIDE SEQUENCE [LARGE SCALE GENOMIC DNA]</scope>
</reference>
<accession>A0ABP0Y7Y2</accession>
<name>A0ABP0Y7Y2_9ROSI</name>
<protein>
    <submittedName>
        <fullName evidence="1">Uncharacterized protein</fullName>
    </submittedName>
</protein>
<proteinExistence type="predicted"/>